<dbReference type="AlphaFoldDB" id="A0A8H6MHF8"/>
<sequence>MPRSERQPRLHPSQSQPVRHPSIRDKVQHFLRQVEARHIRTPSSSPVILHYLCDPPALGEWSWLEDPFYALINSTAYLLVRPCDTLTGEHIPPDQLQEHRRTHKFLAPCCLCALIEGEIYTESSICLVESLPMPHADRERNSAMLHGEYVATCAKGACGYFVCLERFYTLHGIRVREYPGRATPLNIEEVAIRRTINDSFCNGDALFQVMPNILRRGSRMGLKTEDLTQALDKRGCLLTEFMMGIEERKFWSLFIQCHLCKTVMLREPFSVFHQCAQTGGRFTLKAPWIPQNGLINQGATVCQHIDTNTNTNADTDTDTDTDRDTDTNDDADGQDHVSER</sequence>
<dbReference type="Proteomes" id="UP000521943">
    <property type="component" value="Unassembled WGS sequence"/>
</dbReference>
<comment type="caution">
    <text evidence="2">The sequence shown here is derived from an EMBL/GenBank/DDBJ whole genome shotgun (WGS) entry which is preliminary data.</text>
</comment>
<feature type="region of interest" description="Disordered" evidence="1">
    <location>
        <begin position="1"/>
        <end position="20"/>
    </location>
</feature>
<dbReference type="EMBL" id="JACGCI010000002">
    <property type="protein sequence ID" value="KAF6765302.1"/>
    <property type="molecule type" value="Genomic_DNA"/>
</dbReference>
<evidence type="ECO:0000313" key="3">
    <source>
        <dbReference type="Proteomes" id="UP000521943"/>
    </source>
</evidence>
<protein>
    <submittedName>
        <fullName evidence="2">Uncharacterized protein</fullName>
    </submittedName>
</protein>
<evidence type="ECO:0000256" key="1">
    <source>
        <dbReference type="SAM" id="MobiDB-lite"/>
    </source>
</evidence>
<proteinExistence type="predicted"/>
<keyword evidence="3" id="KW-1185">Reference proteome</keyword>
<reference evidence="2 3" key="1">
    <citation type="submission" date="2020-07" db="EMBL/GenBank/DDBJ databases">
        <title>Comparative genomics of pyrophilous fungi reveals a link between fire events and developmental genes.</title>
        <authorList>
            <consortium name="DOE Joint Genome Institute"/>
            <person name="Steindorff A.S."/>
            <person name="Carver A."/>
            <person name="Calhoun S."/>
            <person name="Stillman K."/>
            <person name="Liu H."/>
            <person name="Lipzen A."/>
            <person name="Pangilinan J."/>
            <person name="Labutti K."/>
            <person name="Bruns T.D."/>
            <person name="Grigoriev I.V."/>
        </authorList>
    </citation>
    <scope>NUCLEOTIDE SEQUENCE [LARGE SCALE GENOMIC DNA]</scope>
    <source>
        <strain evidence="2 3">CBS 144469</strain>
    </source>
</reference>
<accession>A0A8H6MHF8</accession>
<dbReference type="OrthoDB" id="3048394at2759"/>
<feature type="region of interest" description="Disordered" evidence="1">
    <location>
        <begin position="307"/>
        <end position="340"/>
    </location>
</feature>
<organism evidence="2 3">
    <name type="scientific">Ephemerocybe angulata</name>
    <dbReference type="NCBI Taxonomy" id="980116"/>
    <lineage>
        <taxon>Eukaryota</taxon>
        <taxon>Fungi</taxon>
        <taxon>Dikarya</taxon>
        <taxon>Basidiomycota</taxon>
        <taxon>Agaricomycotina</taxon>
        <taxon>Agaricomycetes</taxon>
        <taxon>Agaricomycetidae</taxon>
        <taxon>Agaricales</taxon>
        <taxon>Agaricineae</taxon>
        <taxon>Psathyrellaceae</taxon>
        <taxon>Ephemerocybe</taxon>
    </lineage>
</organism>
<evidence type="ECO:0000313" key="2">
    <source>
        <dbReference type="EMBL" id="KAF6765302.1"/>
    </source>
</evidence>
<gene>
    <name evidence="2" type="ORF">DFP72DRAFT_1107907</name>
</gene>
<name>A0A8H6MHF8_9AGAR</name>